<dbReference type="EMBL" id="CM037160">
    <property type="protein sequence ID" value="KAH7841440.1"/>
    <property type="molecule type" value="Genomic_DNA"/>
</dbReference>
<evidence type="ECO:0000313" key="1">
    <source>
        <dbReference type="EMBL" id="KAH7841440.1"/>
    </source>
</evidence>
<reference evidence="1 2" key="1">
    <citation type="journal article" date="2021" name="Hortic Res">
        <title>High-quality reference genome and annotation aids understanding of berry development for evergreen blueberry (Vaccinium darrowii).</title>
        <authorList>
            <person name="Yu J."/>
            <person name="Hulse-Kemp A.M."/>
            <person name="Babiker E."/>
            <person name="Staton M."/>
        </authorList>
    </citation>
    <scope>NUCLEOTIDE SEQUENCE [LARGE SCALE GENOMIC DNA]</scope>
    <source>
        <strain evidence="2">cv. NJ 8807/NJ 8810</strain>
        <tissue evidence="1">Young leaf</tissue>
    </source>
</reference>
<proteinExistence type="predicted"/>
<sequence>MLSITEWEEYLQRRAIREGFSGWEEYIARKDEIDPTLCRLRYKLYNECLSEKETHCHHFRNKCPQFEQAPKCHSAVDSTS</sequence>
<keyword evidence="2" id="KW-1185">Reference proteome</keyword>
<accession>A0ACB7XKV2</accession>
<gene>
    <name evidence="1" type="ORF">Vadar_029914</name>
</gene>
<protein>
    <submittedName>
        <fullName evidence="1">Uncharacterized protein</fullName>
    </submittedName>
</protein>
<evidence type="ECO:0000313" key="2">
    <source>
        <dbReference type="Proteomes" id="UP000828048"/>
    </source>
</evidence>
<name>A0ACB7XKV2_9ERIC</name>
<comment type="caution">
    <text evidence="1">The sequence shown here is derived from an EMBL/GenBank/DDBJ whole genome shotgun (WGS) entry which is preliminary data.</text>
</comment>
<organism evidence="1 2">
    <name type="scientific">Vaccinium darrowii</name>
    <dbReference type="NCBI Taxonomy" id="229202"/>
    <lineage>
        <taxon>Eukaryota</taxon>
        <taxon>Viridiplantae</taxon>
        <taxon>Streptophyta</taxon>
        <taxon>Embryophyta</taxon>
        <taxon>Tracheophyta</taxon>
        <taxon>Spermatophyta</taxon>
        <taxon>Magnoliopsida</taxon>
        <taxon>eudicotyledons</taxon>
        <taxon>Gunneridae</taxon>
        <taxon>Pentapetalae</taxon>
        <taxon>asterids</taxon>
        <taxon>Ericales</taxon>
        <taxon>Ericaceae</taxon>
        <taxon>Vaccinioideae</taxon>
        <taxon>Vaccinieae</taxon>
        <taxon>Vaccinium</taxon>
    </lineage>
</organism>
<dbReference type="Proteomes" id="UP000828048">
    <property type="component" value="Chromosome 10"/>
</dbReference>